<evidence type="ECO:0000313" key="4">
    <source>
        <dbReference type="Proteomes" id="UP000278609"/>
    </source>
</evidence>
<dbReference type="EMBL" id="RQYS01000031">
    <property type="protein sequence ID" value="RRD60078.1"/>
    <property type="molecule type" value="Genomic_DNA"/>
</dbReference>
<sequence length="225" mass="25057">MKQKILLSVMGWFLLGAWVSAQAPANPTSLTQNIDMIIDHLGDANMKLSMKMDASQWHSFINSDYAKNKSLFRRDLEREMMWVLFEDIDMALDDKSRMATATMNLKSVASYSGNNHWTLRLGMKDPNISKLSDNSYLITSNIMSDAGGIIQQLQKYVFPPDAVNIRPDNDRYGNAVILYELPANEGSGVPVEAIVGVVLMVLGGLWIVWLSAGKKKMANKNAPAE</sequence>
<evidence type="ECO:0000313" key="3">
    <source>
        <dbReference type="EMBL" id="RRD60078.1"/>
    </source>
</evidence>
<dbReference type="AlphaFoldDB" id="A0A3P1XPS9"/>
<name>A0A3P1XPS9_TANFO</name>
<keyword evidence="1" id="KW-1133">Transmembrane helix</keyword>
<comment type="caution">
    <text evidence="3">The sequence shown here is derived from an EMBL/GenBank/DDBJ whole genome shotgun (WGS) entry which is preliminary data.</text>
</comment>
<proteinExistence type="predicted"/>
<feature type="chain" id="PRO_5017943405" evidence="2">
    <location>
        <begin position="24"/>
        <end position="225"/>
    </location>
</feature>
<dbReference type="Proteomes" id="UP000278609">
    <property type="component" value="Unassembled WGS sequence"/>
</dbReference>
<organism evidence="3 4">
    <name type="scientific">Tannerella forsythia</name>
    <name type="common">Bacteroides forsythus</name>
    <dbReference type="NCBI Taxonomy" id="28112"/>
    <lineage>
        <taxon>Bacteria</taxon>
        <taxon>Pseudomonadati</taxon>
        <taxon>Bacteroidota</taxon>
        <taxon>Bacteroidia</taxon>
        <taxon>Bacteroidales</taxon>
        <taxon>Tannerellaceae</taxon>
        <taxon>Tannerella</taxon>
    </lineage>
</organism>
<keyword evidence="1" id="KW-0812">Transmembrane</keyword>
<evidence type="ECO:0000256" key="2">
    <source>
        <dbReference type="SAM" id="SignalP"/>
    </source>
</evidence>
<feature type="transmembrane region" description="Helical" evidence="1">
    <location>
        <begin position="193"/>
        <end position="212"/>
    </location>
</feature>
<dbReference type="RefSeq" id="WP_124751760.1">
    <property type="nucleotide sequence ID" value="NZ_RQYS01000031.1"/>
</dbReference>
<protein>
    <submittedName>
        <fullName evidence="3">Uncharacterized protein</fullName>
    </submittedName>
</protein>
<feature type="signal peptide" evidence="2">
    <location>
        <begin position="1"/>
        <end position="23"/>
    </location>
</feature>
<keyword evidence="2" id="KW-0732">Signal</keyword>
<accession>A0A3P1XPS9</accession>
<reference evidence="3 4" key="1">
    <citation type="submission" date="2018-11" db="EMBL/GenBank/DDBJ databases">
        <title>Genomes From Bacteria Associated with the Canine Oral Cavity: a Test Case for Automated Genome-Based Taxonomic Assignment.</title>
        <authorList>
            <person name="Coil D.A."/>
            <person name="Jospin G."/>
            <person name="Darling A.E."/>
            <person name="Wallis C."/>
            <person name="Davis I.J."/>
            <person name="Harris S."/>
            <person name="Eisen J.A."/>
            <person name="Holcombe L.J."/>
            <person name="O'Flynn C."/>
        </authorList>
    </citation>
    <scope>NUCLEOTIDE SEQUENCE [LARGE SCALE GENOMIC DNA]</scope>
    <source>
        <strain evidence="3 4">OH2617_COT-023</strain>
    </source>
</reference>
<keyword evidence="1" id="KW-0472">Membrane</keyword>
<evidence type="ECO:0000256" key="1">
    <source>
        <dbReference type="SAM" id="Phobius"/>
    </source>
</evidence>
<gene>
    <name evidence="3" type="ORF">EII40_08075</name>
</gene>